<dbReference type="GO" id="GO:0070041">
    <property type="term" value="F:rRNA (uridine-C5-)-methyltransferase activity"/>
    <property type="evidence" value="ECO:0007669"/>
    <property type="project" value="TreeGrafter"/>
</dbReference>
<accession>A0A6J6JBU9</accession>
<dbReference type="InterPro" id="IPR010280">
    <property type="entry name" value="U5_MeTrfase_fam"/>
</dbReference>
<dbReference type="SUPFAM" id="SSF53335">
    <property type="entry name" value="S-adenosyl-L-methionine-dependent methyltransferases"/>
    <property type="match status" value="1"/>
</dbReference>
<dbReference type="InterPro" id="IPR030391">
    <property type="entry name" value="MeTrfase_TrmA_CS"/>
</dbReference>
<dbReference type="AlphaFoldDB" id="A0A6J6JBU9"/>
<evidence type="ECO:0000259" key="4">
    <source>
        <dbReference type="PROSITE" id="PS50926"/>
    </source>
</evidence>
<dbReference type="PANTHER" id="PTHR11061:SF30">
    <property type="entry name" value="TRNA (URACIL(54)-C(5))-METHYLTRANSFERASE"/>
    <property type="match status" value="1"/>
</dbReference>
<dbReference type="InterPro" id="IPR002792">
    <property type="entry name" value="TRAM_dom"/>
</dbReference>
<sequence>MACLAGELEAKTKRVTDKDYLELWNTCPMSKTENWQDRELELEIEKVAHGGIFVARHEGRVVFVSHTAPGEKVRAKVFEDKGGSFCRAETIEVLTPSVKRVTHIWKEADRLGAGGAEFGHLALEYQRQLKTDVLEESLSRMAGINQRVQVMAVPGDELTNGLGYRTRIQLHVSEEGVAGPYRERSHDVVPVKSLPLAVAEINELGVHLKNWQDVKRIEISSASTGGIQWFIDKKIKGDKRLTERALGRSFRISSGGFWQVHRGAAELLASEIVELSEGLEVEANNLDLYGGVGLFSGALATKYGKKLNITTVESSKVATSDASANLVDLAKHKAVAAPVEGFLKLQIKQGLELSGATVILDPPRAGAGKQVVDQLSFLKPKKVIYVACDPVSLARDLKTFTASGYRVETIRAFDLFPHTHHFETLVSLVLE</sequence>
<evidence type="ECO:0000256" key="3">
    <source>
        <dbReference type="ARBA" id="ARBA00022691"/>
    </source>
</evidence>
<evidence type="ECO:0000256" key="2">
    <source>
        <dbReference type="ARBA" id="ARBA00022679"/>
    </source>
</evidence>
<dbReference type="PROSITE" id="PS01231">
    <property type="entry name" value="TRMA_2"/>
    <property type="match status" value="1"/>
</dbReference>
<dbReference type="Gene3D" id="2.40.50.1070">
    <property type="match status" value="2"/>
</dbReference>
<name>A0A6J6JBU9_9ZZZZ</name>
<feature type="domain" description="TRAM" evidence="4">
    <location>
        <begin position="33"/>
        <end position="92"/>
    </location>
</feature>
<organism evidence="5">
    <name type="scientific">freshwater metagenome</name>
    <dbReference type="NCBI Taxonomy" id="449393"/>
    <lineage>
        <taxon>unclassified sequences</taxon>
        <taxon>metagenomes</taxon>
        <taxon>ecological metagenomes</taxon>
    </lineage>
</organism>
<reference evidence="5" key="1">
    <citation type="submission" date="2020-05" db="EMBL/GenBank/DDBJ databases">
        <authorList>
            <person name="Chiriac C."/>
            <person name="Salcher M."/>
            <person name="Ghai R."/>
            <person name="Kavagutti S V."/>
        </authorList>
    </citation>
    <scope>NUCLEOTIDE SEQUENCE</scope>
</reference>
<dbReference type="EMBL" id="CAEZVU010000056">
    <property type="protein sequence ID" value="CAB4633913.1"/>
    <property type="molecule type" value="Genomic_DNA"/>
</dbReference>
<proteinExistence type="predicted"/>
<dbReference type="PROSITE" id="PS01230">
    <property type="entry name" value="TRMA_1"/>
    <property type="match status" value="1"/>
</dbReference>
<dbReference type="PROSITE" id="PS51687">
    <property type="entry name" value="SAM_MT_RNA_M5U"/>
    <property type="match status" value="1"/>
</dbReference>
<dbReference type="Gene3D" id="2.40.50.140">
    <property type="entry name" value="Nucleic acid-binding proteins"/>
    <property type="match status" value="1"/>
</dbReference>
<dbReference type="GO" id="GO:0070475">
    <property type="term" value="P:rRNA base methylation"/>
    <property type="evidence" value="ECO:0007669"/>
    <property type="project" value="TreeGrafter"/>
</dbReference>
<keyword evidence="3" id="KW-0949">S-adenosyl-L-methionine</keyword>
<dbReference type="Pfam" id="PF05958">
    <property type="entry name" value="tRNA_U5-meth_tr"/>
    <property type="match status" value="1"/>
</dbReference>
<dbReference type="PROSITE" id="PS50926">
    <property type="entry name" value="TRAM"/>
    <property type="match status" value="1"/>
</dbReference>
<keyword evidence="1" id="KW-0489">Methyltransferase</keyword>
<dbReference type="Pfam" id="PF01938">
    <property type="entry name" value="TRAM"/>
    <property type="match status" value="1"/>
</dbReference>
<keyword evidence="2" id="KW-0808">Transferase</keyword>
<dbReference type="SUPFAM" id="SSF50249">
    <property type="entry name" value="Nucleic acid-binding proteins"/>
    <property type="match status" value="1"/>
</dbReference>
<dbReference type="InterPro" id="IPR012340">
    <property type="entry name" value="NA-bd_OB-fold"/>
</dbReference>
<dbReference type="PANTHER" id="PTHR11061">
    <property type="entry name" value="RNA M5U METHYLTRANSFERASE"/>
    <property type="match status" value="1"/>
</dbReference>
<protein>
    <submittedName>
        <fullName evidence="5">Unannotated protein</fullName>
    </submittedName>
</protein>
<dbReference type="InterPro" id="IPR029063">
    <property type="entry name" value="SAM-dependent_MTases_sf"/>
</dbReference>
<dbReference type="Gene3D" id="3.40.50.150">
    <property type="entry name" value="Vaccinia Virus protein VP39"/>
    <property type="match status" value="2"/>
</dbReference>
<evidence type="ECO:0000256" key="1">
    <source>
        <dbReference type="ARBA" id="ARBA00022603"/>
    </source>
</evidence>
<dbReference type="InterPro" id="IPR030390">
    <property type="entry name" value="MeTrfase_TrmA_AS"/>
</dbReference>
<gene>
    <name evidence="5" type="ORF">UFOPK2132_00404</name>
</gene>
<evidence type="ECO:0000313" key="5">
    <source>
        <dbReference type="EMBL" id="CAB4633913.1"/>
    </source>
</evidence>